<sequence length="75" mass="8525">MVMKYGGSFPPWSRIDDLAKMTREAGVDFDEFIACLQRGATDEEMADRFNVSKKTIKLLKDHFFHYGVNSTMGGD</sequence>
<name>A0A1M5KVX7_9FIRM</name>
<dbReference type="RefSeq" id="WP_073089531.1">
    <property type="nucleotide sequence ID" value="NZ_FQWY01000006.1"/>
</dbReference>
<accession>A0A1M5KVX7</accession>
<protein>
    <submittedName>
        <fullName evidence="1">Uncharacterized protein</fullName>
    </submittedName>
</protein>
<evidence type="ECO:0000313" key="1">
    <source>
        <dbReference type="EMBL" id="SHG56323.1"/>
    </source>
</evidence>
<dbReference type="EMBL" id="FQWY01000006">
    <property type="protein sequence ID" value="SHG56323.1"/>
    <property type="molecule type" value="Genomic_DNA"/>
</dbReference>
<proteinExistence type="predicted"/>
<dbReference type="Proteomes" id="UP000242329">
    <property type="component" value="Unassembled WGS sequence"/>
</dbReference>
<dbReference type="OrthoDB" id="2084241at2"/>
<reference evidence="2" key="1">
    <citation type="submission" date="2016-11" db="EMBL/GenBank/DDBJ databases">
        <authorList>
            <person name="Varghese N."/>
            <person name="Submissions S."/>
        </authorList>
    </citation>
    <scope>NUCLEOTIDE SEQUENCE [LARGE SCALE GENOMIC DNA]</scope>
    <source>
        <strain evidence="2">DSM 11003</strain>
    </source>
</reference>
<keyword evidence="2" id="KW-1185">Reference proteome</keyword>
<organism evidence="1 2">
    <name type="scientific">Thermosyntropha lipolytica DSM 11003</name>
    <dbReference type="NCBI Taxonomy" id="1123382"/>
    <lineage>
        <taxon>Bacteria</taxon>
        <taxon>Bacillati</taxon>
        <taxon>Bacillota</taxon>
        <taxon>Clostridia</taxon>
        <taxon>Eubacteriales</taxon>
        <taxon>Syntrophomonadaceae</taxon>
        <taxon>Thermosyntropha</taxon>
    </lineage>
</organism>
<dbReference type="AlphaFoldDB" id="A0A1M5KVX7"/>
<gene>
    <name evidence="1" type="ORF">SAMN02745221_00474</name>
</gene>
<evidence type="ECO:0000313" key="2">
    <source>
        <dbReference type="Proteomes" id="UP000242329"/>
    </source>
</evidence>
<dbReference type="STRING" id="1123382.SAMN02745221_00474"/>